<proteinExistence type="predicted"/>
<dbReference type="CDD" id="cd11347">
    <property type="entry name" value="AmyAc_1"/>
    <property type="match status" value="1"/>
</dbReference>
<dbReference type="RefSeq" id="WP_283756677.1">
    <property type="nucleotide sequence ID" value="NZ_JAQOSQ010000001.1"/>
</dbReference>
<dbReference type="EMBL" id="JAQOSQ010000001">
    <property type="protein sequence ID" value="MDJ1182028.1"/>
    <property type="molecule type" value="Genomic_DNA"/>
</dbReference>
<comment type="caution">
    <text evidence="2">The sequence shown here is derived from an EMBL/GenBank/DDBJ whole genome shotgun (WGS) entry which is preliminary data.</text>
</comment>
<dbReference type="PANTHER" id="PTHR47786">
    <property type="entry name" value="ALPHA-1,4-GLUCAN:MALTOSE-1-PHOSPHATE MALTOSYLTRANSFERASE"/>
    <property type="match status" value="1"/>
</dbReference>
<dbReference type="SMART" id="SM00642">
    <property type="entry name" value="Aamy"/>
    <property type="match status" value="1"/>
</dbReference>
<dbReference type="SUPFAM" id="SSF51445">
    <property type="entry name" value="(Trans)glycosidases"/>
    <property type="match status" value="1"/>
</dbReference>
<dbReference type="Pfam" id="PF00128">
    <property type="entry name" value="Alpha-amylase"/>
    <property type="match status" value="1"/>
</dbReference>
<dbReference type="Gene3D" id="3.20.20.80">
    <property type="entry name" value="Glycosidases"/>
    <property type="match status" value="1"/>
</dbReference>
<evidence type="ECO:0000313" key="3">
    <source>
        <dbReference type="Proteomes" id="UP001232992"/>
    </source>
</evidence>
<dbReference type="InterPro" id="IPR017853">
    <property type="entry name" value="GH"/>
</dbReference>
<sequence length="490" mass="57147">MTSVVNPALYQLNIRLRLYNLGQDSGRYATLNDISDRELDEWAGLGFDWIYGLGIWQTGTVGPEVSRTHPDWRREYSKLLPEFTDEDICGSPFAIAEYNIHEDFGNEQSLNQFRDRLHQRGLKLMLDFVPNHTAPDCPWVQEHPEFYIAGTEEDLAREPQNYTRLADNSIFARGRDPYFAGWPDTLQLNYGNPDVATAAIAQLLQIARVCDGVRCDMAMLVLSDIFERTWGIPCEAFWPKAITTVKQEYPQFTFMAEVYWGLEWVLQQQGFDYTYDKRLYDRLHNQTAEPVRQHFGATLTYQQRSVRFLENHDEPRAADIFPRGAHQAAAVLTYLCPGLRFFHHGQLQGWTQKMSLHLQRSAPQTTNEALKQFYHRLLEVLRNPLVREGNWQLLECHAAWEYNGTWANFIAFAWEREREDQPPERAIAVVNYAPSPGQCYVRLPFTWDDRTYLLQDAIVSECYERDGQELRERGLYLDVPGWKGHVFWVD</sequence>
<dbReference type="Proteomes" id="UP001232992">
    <property type="component" value="Unassembled WGS sequence"/>
</dbReference>
<dbReference type="PANTHER" id="PTHR47786:SF2">
    <property type="entry name" value="GLYCOSYL HYDROLASE FAMILY 13 CATALYTIC DOMAIN-CONTAINING PROTEIN"/>
    <property type="match status" value="1"/>
</dbReference>
<organism evidence="2 3">
    <name type="scientific">Roseofilum casamattae BLCC-M143</name>
    <dbReference type="NCBI Taxonomy" id="3022442"/>
    <lineage>
        <taxon>Bacteria</taxon>
        <taxon>Bacillati</taxon>
        <taxon>Cyanobacteriota</taxon>
        <taxon>Cyanophyceae</taxon>
        <taxon>Desertifilales</taxon>
        <taxon>Desertifilaceae</taxon>
        <taxon>Roseofilum</taxon>
        <taxon>Roseofilum casamattae</taxon>
    </lineage>
</organism>
<protein>
    <submittedName>
        <fullName evidence="2">Alpha-amylase family glycosyl hydrolase</fullName>
    </submittedName>
</protein>
<name>A0ABT7BS52_9CYAN</name>
<keyword evidence="3" id="KW-1185">Reference proteome</keyword>
<gene>
    <name evidence="2" type="ORF">PMH09_02365</name>
</gene>
<evidence type="ECO:0000313" key="2">
    <source>
        <dbReference type="EMBL" id="MDJ1182028.1"/>
    </source>
</evidence>
<evidence type="ECO:0000259" key="1">
    <source>
        <dbReference type="SMART" id="SM00642"/>
    </source>
</evidence>
<dbReference type="InterPro" id="IPR006047">
    <property type="entry name" value="GH13_cat_dom"/>
</dbReference>
<reference evidence="2 3" key="1">
    <citation type="submission" date="2023-01" db="EMBL/GenBank/DDBJ databases">
        <title>Novel diversity within Roseofilum (Cyanobacteria; Desertifilaceae) from marine benthic mats with descriptions of four novel species.</title>
        <authorList>
            <person name="Wang Y."/>
            <person name="Berthold D.E."/>
            <person name="Hu J."/>
            <person name="Lefler F.W."/>
            <person name="Laughinghouse H.D. IV."/>
        </authorList>
    </citation>
    <scope>NUCLEOTIDE SEQUENCE [LARGE SCALE GENOMIC DNA]</scope>
    <source>
        <strain evidence="2 3">BLCC-M143</strain>
    </source>
</reference>
<feature type="domain" description="Glycosyl hydrolase family 13 catalytic" evidence="1">
    <location>
        <begin position="13"/>
        <end position="381"/>
    </location>
</feature>
<accession>A0ABT7BS52</accession>
<dbReference type="GO" id="GO:0016787">
    <property type="term" value="F:hydrolase activity"/>
    <property type="evidence" value="ECO:0007669"/>
    <property type="project" value="UniProtKB-KW"/>
</dbReference>
<keyword evidence="2" id="KW-0378">Hydrolase</keyword>